<evidence type="ECO:0000256" key="6">
    <source>
        <dbReference type="ARBA" id="ARBA00023136"/>
    </source>
</evidence>
<reference evidence="8 9" key="1">
    <citation type="journal article" date="2017" name="Mycologia">
        <title>Bifiguratus adelaidae, gen. et sp. nov., a new member of Mucoromycotina in endophytic and soil-dwelling habitats.</title>
        <authorList>
            <person name="Torres-Cruz T.J."/>
            <person name="Billingsley Tobias T.L."/>
            <person name="Almatruk M."/>
            <person name="Hesse C."/>
            <person name="Kuske C.R."/>
            <person name="Desiro A."/>
            <person name="Benucci G.M."/>
            <person name="Bonito G."/>
            <person name="Stajich J.E."/>
            <person name="Dunlap C."/>
            <person name="Arnold A.E."/>
            <person name="Porras-Alfaro A."/>
        </authorList>
    </citation>
    <scope>NUCLEOTIDE SEQUENCE [LARGE SCALE GENOMIC DNA]</scope>
    <source>
        <strain evidence="8 9">AZ0501</strain>
    </source>
</reference>
<comment type="subcellular location">
    <subcellularLocation>
        <location evidence="1">Endomembrane system</location>
        <topology evidence="1">Multi-pass membrane protein</topology>
    </subcellularLocation>
</comment>
<evidence type="ECO:0000256" key="5">
    <source>
        <dbReference type="ARBA" id="ARBA00023065"/>
    </source>
</evidence>
<dbReference type="Gene3D" id="1.20.1250.20">
    <property type="entry name" value="MFS general substrate transporter like domains"/>
    <property type="match status" value="1"/>
</dbReference>
<feature type="transmembrane region" description="Helical" evidence="7">
    <location>
        <begin position="221"/>
        <end position="242"/>
    </location>
</feature>
<sequence length="375" mass="40733">MRCIIVPATAIPIYVGLLMASRRARHHGKFSDVQSVYSGHSLRQNIITLFWPLDVIGVLLLSAALSLLLIPLTIAGGQSSQWHKADIIVLLVLGFLSALAFVLWELYGAKYPCLPFRLLNDRGIIAGLWVALSLNMCWYLQGDYLYTVLSVAFNESVVSATRITSLYSFCSVISGVVIGFLVRYIRRIKWIAVTGTLLFLMALGLMVKYRSSADNGHAGVIGAQVALGIAGGFFPYPVQVLVQAASKHEHVAMITALYLTMYQIGSAIGNAVSGAIWTNTLPARLAVNLSPFNNATLATYAYGSPLSFIVDYTWHTPERAAVIEAYQYSQKLLTITGTCLAVPLILAALLLKNPRLGDTQVLPDAELPQGAKSVE</sequence>
<dbReference type="PANTHER" id="PTHR23501">
    <property type="entry name" value="MAJOR FACILITATOR SUPERFAMILY"/>
    <property type="match status" value="1"/>
</dbReference>
<dbReference type="GO" id="GO:0022857">
    <property type="term" value="F:transmembrane transporter activity"/>
    <property type="evidence" value="ECO:0007669"/>
    <property type="project" value="InterPro"/>
</dbReference>
<comment type="caution">
    <text evidence="8">The sequence shown here is derived from an EMBL/GenBank/DDBJ whole genome shotgun (WGS) entry which is preliminary data.</text>
</comment>
<proteinExistence type="predicted"/>
<dbReference type="Pfam" id="PF06609">
    <property type="entry name" value="TRI12"/>
    <property type="match status" value="1"/>
</dbReference>
<keyword evidence="9" id="KW-1185">Reference proteome</keyword>
<dbReference type="GO" id="GO:0012505">
    <property type="term" value="C:endomembrane system"/>
    <property type="evidence" value="ECO:0007669"/>
    <property type="project" value="UniProtKB-SubCell"/>
</dbReference>
<keyword evidence="4 7" id="KW-1133">Transmembrane helix</keyword>
<dbReference type="AlphaFoldDB" id="A0A261Y3D0"/>
<evidence type="ECO:0000313" key="9">
    <source>
        <dbReference type="Proteomes" id="UP000242875"/>
    </source>
</evidence>
<dbReference type="GO" id="GO:0005886">
    <property type="term" value="C:plasma membrane"/>
    <property type="evidence" value="ECO:0007669"/>
    <property type="project" value="TreeGrafter"/>
</dbReference>
<feature type="transmembrane region" description="Helical" evidence="7">
    <location>
        <begin position="49"/>
        <end position="75"/>
    </location>
</feature>
<dbReference type="PANTHER" id="PTHR23501:SF92">
    <property type="entry name" value="GLUTATHIONE EXCHANGER 1-RELATED"/>
    <property type="match status" value="1"/>
</dbReference>
<dbReference type="OrthoDB" id="4078873at2759"/>
<feature type="transmembrane region" description="Helical" evidence="7">
    <location>
        <begin position="87"/>
        <end position="107"/>
    </location>
</feature>
<dbReference type="SUPFAM" id="SSF103473">
    <property type="entry name" value="MFS general substrate transporter"/>
    <property type="match status" value="1"/>
</dbReference>
<organism evidence="8 9">
    <name type="scientific">Bifiguratus adelaidae</name>
    <dbReference type="NCBI Taxonomy" id="1938954"/>
    <lineage>
        <taxon>Eukaryota</taxon>
        <taxon>Fungi</taxon>
        <taxon>Fungi incertae sedis</taxon>
        <taxon>Mucoromycota</taxon>
        <taxon>Mucoromycotina</taxon>
        <taxon>Endogonomycetes</taxon>
        <taxon>Endogonales</taxon>
        <taxon>Endogonales incertae sedis</taxon>
        <taxon>Bifiguratus</taxon>
    </lineage>
</organism>
<evidence type="ECO:0000256" key="7">
    <source>
        <dbReference type="SAM" id="Phobius"/>
    </source>
</evidence>
<keyword evidence="5" id="KW-0406">Ion transport</keyword>
<feature type="transmembrane region" description="Helical" evidence="7">
    <location>
        <begin position="119"/>
        <end position="141"/>
    </location>
</feature>
<feature type="transmembrane region" description="Helical" evidence="7">
    <location>
        <begin position="190"/>
        <end position="209"/>
    </location>
</feature>
<dbReference type="Proteomes" id="UP000242875">
    <property type="component" value="Unassembled WGS sequence"/>
</dbReference>
<accession>A0A261Y3D0</accession>
<protein>
    <recommendedName>
        <fullName evidence="10">Major facilitator superfamily (MFS) profile domain-containing protein</fullName>
    </recommendedName>
</protein>
<dbReference type="InterPro" id="IPR036259">
    <property type="entry name" value="MFS_trans_sf"/>
</dbReference>
<gene>
    <name evidence="8" type="ORF">BZG36_01347</name>
</gene>
<dbReference type="EMBL" id="MVBO01000022">
    <property type="protein sequence ID" value="OZJ05129.1"/>
    <property type="molecule type" value="Genomic_DNA"/>
</dbReference>
<keyword evidence="2" id="KW-0813">Transport</keyword>
<dbReference type="InterPro" id="IPR010573">
    <property type="entry name" value="MFS_Str1/Tri12-like"/>
</dbReference>
<evidence type="ECO:0000256" key="1">
    <source>
        <dbReference type="ARBA" id="ARBA00004127"/>
    </source>
</evidence>
<evidence type="ECO:0000256" key="4">
    <source>
        <dbReference type="ARBA" id="ARBA00022989"/>
    </source>
</evidence>
<evidence type="ECO:0000256" key="2">
    <source>
        <dbReference type="ARBA" id="ARBA00022448"/>
    </source>
</evidence>
<evidence type="ECO:0000256" key="3">
    <source>
        <dbReference type="ARBA" id="ARBA00022692"/>
    </source>
</evidence>
<feature type="transmembrane region" description="Helical" evidence="7">
    <location>
        <begin position="161"/>
        <end position="183"/>
    </location>
</feature>
<evidence type="ECO:0000313" key="8">
    <source>
        <dbReference type="EMBL" id="OZJ05129.1"/>
    </source>
</evidence>
<keyword evidence="3 7" id="KW-0812">Transmembrane</keyword>
<feature type="transmembrane region" description="Helical" evidence="7">
    <location>
        <begin position="332"/>
        <end position="351"/>
    </location>
</feature>
<name>A0A261Y3D0_9FUNG</name>
<evidence type="ECO:0008006" key="10">
    <source>
        <dbReference type="Google" id="ProtNLM"/>
    </source>
</evidence>
<dbReference type="GO" id="GO:0006811">
    <property type="term" value="P:monoatomic ion transport"/>
    <property type="evidence" value="ECO:0007669"/>
    <property type="project" value="UniProtKB-KW"/>
</dbReference>
<keyword evidence="6 7" id="KW-0472">Membrane</keyword>
<feature type="transmembrane region" description="Helical" evidence="7">
    <location>
        <begin position="254"/>
        <end position="277"/>
    </location>
</feature>